<keyword evidence="1" id="KW-0732">Signal</keyword>
<protein>
    <submittedName>
        <fullName evidence="2">DUF3889 domain-containing protein</fullName>
    </submittedName>
</protein>
<dbReference type="Gene3D" id="3.10.450.390">
    <property type="entry name" value="Protein of unknown function DUF3889"/>
    <property type="match status" value="1"/>
</dbReference>
<reference evidence="2 3" key="1">
    <citation type="submission" date="2020-08" db="EMBL/GenBank/DDBJ databases">
        <title>A Genomic Blueprint of the Chicken Gut Microbiome.</title>
        <authorList>
            <person name="Gilroy R."/>
            <person name="Ravi A."/>
            <person name="Getino M."/>
            <person name="Pursley I."/>
            <person name="Horton D.L."/>
            <person name="Alikhan N.-F."/>
            <person name="Baker D."/>
            <person name="Gharbi K."/>
            <person name="Hall N."/>
            <person name="Watson M."/>
            <person name="Adriaenssens E.M."/>
            <person name="Foster-Nyarko E."/>
            <person name="Jarju S."/>
            <person name="Secka A."/>
            <person name="Antonio M."/>
            <person name="Oren A."/>
            <person name="Chaudhuri R."/>
            <person name="La Ragione R.M."/>
            <person name="Hildebrand F."/>
            <person name="Pallen M.J."/>
        </authorList>
    </citation>
    <scope>NUCLEOTIDE SEQUENCE [LARGE SCALE GENOMIC DNA]</scope>
    <source>
        <strain evidence="2 3">Sa5YUA1</strain>
    </source>
</reference>
<organism evidence="2 3">
    <name type="scientific">Cytobacillus stercorigallinarum</name>
    <dbReference type="NCBI Taxonomy" id="2762240"/>
    <lineage>
        <taxon>Bacteria</taxon>
        <taxon>Bacillati</taxon>
        <taxon>Bacillota</taxon>
        <taxon>Bacilli</taxon>
        <taxon>Bacillales</taxon>
        <taxon>Bacillaceae</taxon>
        <taxon>Cytobacillus</taxon>
    </lineage>
</organism>
<feature type="signal peptide" evidence="1">
    <location>
        <begin position="1"/>
        <end position="23"/>
    </location>
</feature>
<feature type="chain" id="PRO_5045873062" evidence="1">
    <location>
        <begin position="24"/>
        <end position="114"/>
    </location>
</feature>
<dbReference type="InterPro" id="IPR024987">
    <property type="entry name" value="DUF3889"/>
</dbReference>
<comment type="caution">
    <text evidence="2">The sequence shown here is derived from an EMBL/GenBank/DDBJ whole genome shotgun (WGS) entry which is preliminary data.</text>
</comment>
<gene>
    <name evidence="2" type="ORF">H9655_12930</name>
</gene>
<keyword evidence="3" id="KW-1185">Reference proteome</keyword>
<accession>A0ABR8QR11</accession>
<dbReference type="Pfam" id="PF13028">
    <property type="entry name" value="DUF3889"/>
    <property type="match status" value="1"/>
</dbReference>
<name>A0ABR8QR11_9BACI</name>
<proteinExistence type="predicted"/>
<dbReference type="RefSeq" id="WP_191814641.1">
    <property type="nucleotide sequence ID" value="NZ_JACSQT010000006.1"/>
</dbReference>
<evidence type="ECO:0000313" key="3">
    <source>
        <dbReference type="Proteomes" id="UP000657931"/>
    </source>
</evidence>
<dbReference type="Proteomes" id="UP000657931">
    <property type="component" value="Unassembled WGS sequence"/>
</dbReference>
<evidence type="ECO:0000313" key="2">
    <source>
        <dbReference type="EMBL" id="MBD7937928.1"/>
    </source>
</evidence>
<sequence>MKKLLLLLLTAVCLNYIQAPVFADVHTHGEHKEKVDYKKYGRIATAVVKEDYPEEEVVDYQYAGRRMISEYEVIDTFIFQVKEDGKDLTVLVKVTHRLDDSKFLNLTVEEQERK</sequence>
<evidence type="ECO:0000256" key="1">
    <source>
        <dbReference type="SAM" id="SignalP"/>
    </source>
</evidence>
<dbReference type="EMBL" id="JACSQT010000006">
    <property type="protein sequence ID" value="MBD7937928.1"/>
    <property type="molecule type" value="Genomic_DNA"/>
</dbReference>